<dbReference type="GO" id="GO:0103068">
    <property type="term" value="F:leukotriene C4 gamma-glutamyl transferase activity"/>
    <property type="evidence" value="ECO:0007669"/>
    <property type="project" value="UniProtKB-EC"/>
</dbReference>
<comment type="pathway">
    <text evidence="11">Sulfur metabolism; glutathione metabolism.</text>
</comment>
<reference evidence="13 14" key="1">
    <citation type="journal article" date="2014" name="Mol. Ecol.">
        <title>Evolution of Synechococcus.</title>
        <authorList>
            <person name="Dvorak P."/>
            <person name="Casamatta D."/>
            <person name="Hasler P."/>
            <person name="Poulickova A."/>
            <person name="Ondrej V."/>
            <person name="Sanges R."/>
        </authorList>
    </citation>
    <scope>NUCLEOTIDE SEQUENCE [LARGE SCALE GENOMIC DNA]</scope>
    <source>
        <strain evidence="13 14">CAUP A 1101</strain>
    </source>
</reference>
<keyword evidence="4 11" id="KW-0808">Transferase</keyword>
<comment type="caution">
    <text evidence="13">The sequence shown here is derived from an EMBL/GenBank/DDBJ whole genome shotgun (WGS) entry which is preliminary data.</text>
</comment>
<dbReference type="EMBL" id="JJML01000029">
    <property type="protein sequence ID" value="KGF72326.1"/>
    <property type="molecule type" value="Genomic_DNA"/>
</dbReference>
<dbReference type="AlphaFoldDB" id="A0A098TJI4"/>
<evidence type="ECO:0000256" key="11">
    <source>
        <dbReference type="RuleBase" id="RU368036"/>
    </source>
</evidence>
<proteinExistence type="inferred from homology"/>
<keyword evidence="14" id="KW-1185">Reference proteome</keyword>
<dbReference type="EC" id="2.3.2.2" evidence="11"/>
<evidence type="ECO:0000256" key="7">
    <source>
        <dbReference type="ARBA" id="ARBA00023315"/>
    </source>
</evidence>
<evidence type="ECO:0000256" key="4">
    <source>
        <dbReference type="ARBA" id="ARBA00022679"/>
    </source>
</evidence>
<keyword evidence="5 11" id="KW-0378">Hydrolase</keyword>
<dbReference type="Gene3D" id="3.60.20.40">
    <property type="match status" value="1"/>
</dbReference>
<feature type="binding site" evidence="10">
    <location>
        <begin position="473"/>
        <end position="474"/>
    </location>
    <ligand>
        <name>L-glutamate</name>
        <dbReference type="ChEBI" id="CHEBI:29985"/>
    </ligand>
</feature>
<dbReference type="PANTHER" id="PTHR43199:SF1">
    <property type="entry name" value="GLUTATHIONE HYDROLASE PROENZYME"/>
    <property type="match status" value="1"/>
</dbReference>
<comment type="similarity">
    <text evidence="3 11">Belongs to the gamma-glutamyltransferase family.</text>
</comment>
<dbReference type="STRING" id="1497020.DO97_09485"/>
<name>A0A098TJI4_9CYAN</name>
<evidence type="ECO:0000256" key="3">
    <source>
        <dbReference type="ARBA" id="ARBA00009381"/>
    </source>
</evidence>
<dbReference type="NCBIfam" id="TIGR00066">
    <property type="entry name" value="g_glut_trans"/>
    <property type="match status" value="1"/>
</dbReference>
<dbReference type="InterPro" id="IPR043137">
    <property type="entry name" value="GGT_ssub_C"/>
</dbReference>
<keyword evidence="11" id="KW-0317">Glutathione biosynthesis</keyword>
<evidence type="ECO:0000256" key="8">
    <source>
        <dbReference type="ARBA" id="ARBA00047417"/>
    </source>
</evidence>
<organism evidence="13 14">
    <name type="scientific">Neosynechococcus sphagnicola sy1</name>
    <dbReference type="NCBI Taxonomy" id="1497020"/>
    <lineage>
        <taxon>Bacteria</taxon>
        <taxon>Bacillati</taxon>
        <taxon>Cyanobacteriota</taxon>
        <taxon>Cyanophyceae</taxon>
        <taxon>Neosynechococcales</taxon>
        <taxon>Neosynechococcaceae</taxon>
        <taxon>Neosynechococcus</taxon>
    </lineage>
</organism>
<dbReference type="PRINTS" id="PR01210">
    <property type="entry name" value="GGTRANSPTASE"/>
</dbReference>
<keyword evidence="12" id="KW-0732">Signal</keyword>
<evidence type="ECO:0000313" key="14">
    <source>
        <dbReference type="Proteomes" id="UP000030170"/>
    </source>
</evidence>
<dbReference type="GO" id="GO:0036374">
    <property type="term" value="F:glutathione hydrolase activity"/>
    <property type="evidence" value="ECO:0007669"/>
    <property type="project" value="UniProtKB-UniRule"/>
</dbReference>
<dbReference type="InterPro" id="IPR051792">
    <property type="entry name" value="GGT_bact"/>
</dbReference>
<dbReference type="GO" id="GO:0006751">
    <property type="term" value="P:glutathione catabolic process"/>
    <property type="evidence" value="ECO:0007669"/>
    <property type="project" value="UniProtKB-UniRule"/>
</dbReference>
<feature type="binding site" evidence="10">
    <location>
        <begin position="420"/>
        <end position="422"/>
    </location>
    <ligand>
        <name>L-glutamate</name>
        <dbReference type="ChEBI" id="CHEBI:29985"/>
    </ligand>
</feature>
<feature type="chain" id="PRO_5001941011" description="Glutathione hydrolase proenzyme" evidence="12">
    <location>
        <begin position="22"/>
        <end position="591"/>
    </location>
</feature>
<evidence type="ECO:0000256" key="6">
    <source>
        <dbReference type="ARBA" id="ARBA00023145"/>
    </source>
</evidence>
<dbReference type="Pfam" id="PF01019">
    <property type="entry name" value="G_glu_transpept"/>
    <property type="match status" value="1"/>
</dbReference>
<evidence type="ECO:0000313" key="13">
    <source>
        <dbReference type="EMBL" id="KGF72326.1"/>
    </source>
</evidence>
<evidence type="ECO:0000256" key="1">
    <source>
        <dbReference type="ARBA" id="ARBA00001049"/>
    </source>
</evidence>
<comment type="catalytic activity">
    <reaction evidence="2 11">
        <text>glutathione + H2O = L-cysteinylglycine + L-glutamate</text>
        <dbReference type="Rhea" id="RHEA:28807"/>
        <dbReference type="ChEBI" id="CHEBI:15377"/>
        <dbReference type="ChEBI" id="CHEBI:29985"/>
        <dbReference type="ChEBI" id="CHEBI:57925"/>
        <dbReference type="ChEBI" id="CHEBI:61694"/>
        <dbReference type="EC" id="3.4.19.13"/>
    </reaction>
</comment>
<comment type="subunit">
    <text evidence="11">This enzyme consists of two polypeptide chains, which are synthesized in precursor form from a single polypeptide.</text>
</comment>
<feature type="binding site" evidence="10">
    <location>
        <position position="495"/>
    </location>
    <ligand>
        <name>L-glutamate</name>
        <dbReference type="ChEBI" id="CHEBI:29985"/>
    </ligand>
</feature>
<comment type="PTM">
    <text evidence="11">Cleaved by autocatalysis into a large and a small subunit.</text>
</comment>
<dbReference type="InterPro" id="IPR043138">
    <property type="entry name" value="GGT_lsub"/>
</dbReference>
<dbReference type="EC" id="3.4.19.13" evidence="11"/>
<dbReference type="GO" id="GO:0006750">
    <property type="term" value="P:glutathione biosynthetic process"/>
    <property type="evidence" value="ECO:0007669"/>
    <property type="project" value="UniProtKB-KW"/>
</dbReference>
<comment type="catalytic activity">
    <reaction evidence="1 11">
        <text>an S-substituted glutathione + H2O = an S-substituted L-cysteinylglycine + L-glutamate</text>
        <dbReference type="Rhea" id="RHEA:59468"/>
        <dbReference type="ChEBI" id="CHEBI:15377"/>
        <dbReference type="ChEBI" id="CHEBI:29985"/>
        <dbReference type="ChEBI" id="CHEBI:90779"/>
        <dbReference type="ChEBI" id="CHEBI:143103"/>
        <dbReference type="EC" id="3.4.19.13"/>
    </reaction>
</comment>
<keyword evidence="7 11" id="KW-0012">Acyltransferase</keyword>
<accession>A0A098TJI4</accession>
<dbReference type="Proteomes" id="UP000030170">
    <property type="component" value="Unassembled WGS sequence"/>
</dbReference>
<evidence type="ECO:0000256" key="9">
    <source>
        <dbReference type="PIRSR" id="PIRSR600101-1"/>
    </source>
</evidence>
<keyword evidence="6 11" id="KW-0865">Zymogen</keyword>
<sequence length="591" mass="62518">MSHLSRAGAVCGVLLAVGLSAQVVSSTPVRGQRGMVTSAHPLASEAGVQMLQQGGNAVDAAVATTLAISVVEPFSAGIGGGGFLLMRWGQTGEIKALDFRERAPLAASRTMFLDAAGQVRPRASTDGYLAVATPGTVAGLFEVQRRYGQLPWATVVAPAVRLAQTGIPVTPHLAAAIARQPTLQQQPAARAIFAPQGQPLQVGDRLVQRDLAQTLQVIAQNPQAFYTGTIAQAIAQDMAVHRGLVTLADLQHYRPLWRQPVCGDFRRMRICSMPPPSSGGVHLLQILNIIGDTDLKAMGWHDPQALQLIIEAMRIAYADRAEYLGDPDFVTVPVAALINPGYGQLRRREILPDAALPFPSIRPASAAMLQRFGSPFPRSRKSSSTPRAIAVGHPLTPESTETSHLNTVDSAGNAVSLTFTINLGFGSGVVVPGTGIVLNNEMDDFAIAPDVPNAFGLVGRDANAIAPGKTPLSSMTPTIVTENNQLRLVVGAPGGSTIITTVLQVLLNVLVYDMDVTTAIAARRLHHQWLPDQLRVEPWGLDSLTLGELRRRGYQIRTGGTWGNASAIVRTANGTLAGAADPRGEGAVANY</sequence>
<dbReference type="Gene3D" id="1.10.246.130">
    <property type="match status" value="1"/>
</dbReference>
<evidence type="ECO:0000256" key="5">
    <source>
        <dbReference type="ARBA" id="ARBA00022801"/>
    </source>
</evidence>
<dbReference type="InterPro" id="IPR029055">
    <property type="entry name" value="Ntn_hydrolases_N"/>
</dbReference>
<protein>
    <recommendedName>
        <fullName evidence="11">Glutathione hydrolase proenzyme</fullName>
        <ecNumber evidence="11">2.3.2.2</ecNumber>
        <ecNumber evidence="11">3.4.19.13</ecNumber>
    </recommendedName>
    <component>
        <recommendedName>
            <fullName evidence="11">Glutathione hydrolase large chain</fullName>
        </recommendedName>
    </component>
    <component>
        <recommendedName>
            <fullName evidence="11">Glutathione hydrolase small chain</fullName>
        </recommendedName>
    </component>
</protein>
<dbReference type="SUPFAM" id="SSF56235">
    <property type="entry name" value="N-terminal nucleophile aminohydrolases (Ntn hydrolases)"/>
    <property type="match status" value="1"/>
</dbReference>
<evidence type="ECO:0000256" key="12">
    <source>
        <dbReference type="SAM" id="SignalP"/>
    </source>
</evidence>
<feature type="binding site" evidence="10">
    <location>
        <position position="444"/>
    </location>
    <ligand>
        <name>L-glutamate</name>
        <dbReference type="ChEBI" id="CHEBI:29985"/>
    </ligand>
</feature>
<dbReference type="PANTHER" id="PTHR43199">
    <property type="entry name" value="GLUTATHIONE HYDROLASE"/>
    <property type="match status" value="1"/>
</dbReference>
<evidence type="ECO:0000256" key="10">
    <source>
        <dbReference type="PIRSR" id="PIRSR600101-2"/>
    </source>
</evidence>
<feature type="binding site" evidence="10">
    <location>
        <position position="100"/>
    </location>
    <ligand>
        <name>L-glutamate</name>
        <dbReference type="ChEBI" id="CHEBI:29985"/>
    </ligand>
</feature>
<dbReference type="InterPro" id="IPR000101">
    <property type="entry name" value="GGT_peptidase"/>
</dbReference>
<comment type="catalytic activity">
    <reaction evidence="8 11">
        <text>an N-terminal (5-L-glutamyl)-[peptide] + an alpha-amino acid = 5-L-glutamyl amino acid + an N-terminal L-alpha-aminoacyl-[peptide]</text>
        <dbReference type="Rhea" id="RHEA:23904"/>
        <dbReference type="Rhea" id="RHEA-COMP:9780"/>
        <dbReference type="Rhea" id="RHEA-COMP:9795"/>
        <dbReference type="ChEBI" id="CHEBI:77644"/>
        <dbReference type="ChEBI" id="CHEBI:78597"/>
        <dbReference type="ChEBI" id="CHEBI:78599"/>
        <dbReference type="ChEBI" id="CHEBI:78608"/>
        <dbReference type="EC" id="2.3.2.2"/>
    </reaction>
</comment>
<evidence type="ECO:0000256" key="2">
    <source>
        <dbReference type="ARBA" id="ARBA00001089"/>
    </source>
</evidence>
<dbReference type="UniPathway" id="UPA00204"/>
<feature type="active site" description="Nucleophile" evidence="9">
    <location>
        <position position="402"/>
    </location>
</feature>
<feature type="signal peptide" evidence="12">
    <location>
        <begin position="1"/>
        <end position="21"/>
    </location>
</feature>
<gene>
    <name evidence="13" type="ORF">DO97_09485</name>
</gene>